<dbReference type="EMBL" id="JACYFU010000002">
    <property type="protein sequence ID" value="MBD8065375.1"/>
    <property type="molecule type" value="Genomic_DNA"/>
</dbReference>
<protein>
    <recommendedName>
        <fullName evidence="3">AMP nucleosidase</fullName>
    </recommendedName>
</protein>
<evidence type="ECO:0008006" key="3">
    <source>
        <dbReference type="Google" id="ProtNLM"/>
    </source>
</evidence>
<dbReference type="SUPFAM" id="SSF102405">
    <property type="entry name" value="MCP/YpsA-like"/>
    <property type="match status" value="1"/>
</dbReference>
<dbReference type="AlphaFoldDB" id="A0A927FSE0"/>
<dbReference type="Gene3D" id="3.40.50.450">
    <property type="match status" value="1"/>
</dbReference>
<name>A0A927FSE0_9HYPH</name>
<keyword evidence="2" id="KW-1185">Reference proteome</keyword>
<evidence type="ECO:0000313" key="2">
    <source>
        <dbReference type="Proteomes" id="UP000654108"/>
    </source>
</evidence>
<comment type="caution">
    <text evidence="1">The sequence shown here is derived from an EMBL/GenBank/DDBJ whole genome shotgun (WGS) entry which is preliminary data.</text>
</comment>
<sequence length="177" mass="18355">MASPTIGILTSDRGPGDPERASLMGEAGRLLARKGVEMVCLAEQGVVPVPLISAARTAGGTVTVLADASIVLPAALAAVPISVVPDRAERMAQLAKVDVLVGLPGSLASATALFGAWAAGQGVPVVMLNRHRAFEAMRGFAADVLAHSVSGHDRKVQFADSVDDLWNKISWLLAQRK</sequence>
<dbReference type="RefSeq" id="WP_191774236.1">
    <property type="nucleotide sequence ID" value="NZ_JACYFU010000002.1"/>
</dbReference>
<proteinExistence type="predicted"/>
<dbReference type="Proteomes" id="UP000654108">
    <property type="component" value="Unassembled WGS sequence"/>
</dbReference>
<gene>
    <name evidence="1" type="ORF">IC608_07800</name>
</gene>
<evidence type="ECO:0000313" key="1">
    <source>
        <dbReference type="EMBL" id="MBD8065375.1"/>
    </source>
</evidence>
<reference evidence="1" key="1">
    <citation type="submission" date="2020-09" db="EMBL/GenBank/DDBJ databases">
        <title>Genome seq and assembly of Devosia sp.</title>
        <authorList>
            <person name="Chhetri G."/>
        </authorList>
    </citation>
    <scope>NUCLEOTIDE SEQUENCE</scope>
    <source>
        <strain evidence="1">PTR5</strain>
    </source>
</reference>
<organism evidence="1 2">
    <name type="scientific">Devosia oryzisoli</name>
    <dbReference type="NCBI Taxonomy" id="2774138"/>
    <lineage>
        <taxon>Bacteria</taxon>
        <taxon>Pseudomonadati</taxon>
        <taxon>Pseudomonadota</taxon>
        <taxon>Alphaproteobacteria</taxon>
        <taxon>Hyphomicrobiales</taxon>
        <taxon>Devosiaceae</taxon>
        <taxon>Devosia</taxon>
    </lineage>
</organism>
<accession>A0A927FSE0</accession>